<reference evidence="3" key="1">
    <citation type="submission" date="2017-02" db="UniProtKB">
        <authorList>
            <consortium name="WormBaseParasite"/>
        </authorList>
    </citation>
    <scope>IDENTIFICATION</scope>
</reference>
<evidence type="ECO:0000313" key="1">
    <source>
        <dbReference type="EMBL" id="VDN03373.1"/>
    </source>
</evidence>
<proteinExistence type="predicted"/>
<dbReference type="AlphaFoldDB" id="A0A0N5CZX4"/>
<dbReference type="OrthoDB" id="5809340at2759"/>
<gene>
    <name evidence="1" type="ORF">TCLT_LOCUS6055</name>
</gene>
<accession>A0A0N5CZX4</accession>
<evidence type="ECO:0000313" key="3">
    <source>
        <dbReference type="WBParaSite" id="TCLT_0000606601-mRNA-1"/>
    </source>
</evidence>
<organism evidence="3">
    <name type="scientific">Thelazia callipaeda</name>
    <name type="common">Oriental eyeworm</name>
    <name type="synonym">Parasitic nematode</name>
    <dbReference type="NCBI Taxonomy" id="103827"/>
    <lineage>
        <taxon>Eukaryota</taxon>
        <taxon>Metazoa</taxon>
        <taxon>Ecdysozoa</taxon>
        <taxon>Nematoda</taxon>
        <taxon>Chromadorea</taxon>
        <taxon>Rhabditida</taxon>
        <taxon>Spirurina</taxon>
        <taxon>Spiruromorpha</taxon>
        <taxon>Thelazioidea</taxon>
        <taxon>Thelaziidae</taxon>
        <taxon>Thelazia</taxon>
    </lineage>
</organism>
<keyword evidence="2" id="KW-1185">Reference proteome</keyword>
<protein>
    <submittedName>
        <fullName evidence="3">CN hydrolase domain-containing protein</fullName>
    </submittedName>
</protein>
<evidence type="ECO:0000313" key="2">
    <source>
        <dbReference type="Proteomes" id="UP000276776"/>
    </source>
</evidence>
<sequence length="94" mass="10454">MSVFGPDLREIAHSSISTMPVFGPDGRVLQKGATVTNSSPPNSTLKSIGQLGKRYGRSCDFLEKRRTEDFRSFDNNPIAQVGSIFMFKKLQQTE</sequence>
<dbReference type="WBParaSite" id="TCLT_0000606601-mRNA-1">
    <property type="protein sequence ID" value="TCLT_0000606601-mRNA-1"/>
    <property type="gene ID" value="TCLT_0000606601"/>
</dbReference>
<dbReference type="EMBL" id="UYYF01004385">
    <property type="protein sequence ID" value="VDN03373.1"/>
    <property type="molecule type" value="Genomic_DNA"/>
</dbReference>
<dbReference type="OMA" id="GSIFMFK"/>
<dbReference type="Proteomes" id="UP000276776">
    <property type="component" value="Unassembled WGS sequence"/>
</dbReference>
<name>A0A0N5CZX4_THECL</name>
<reference evidence="1 2" key="2">
    <citation type="submission" date="2018-11" db="EMBL/GenBank/DDBJ databases">
        <authorList>
            <consortium name="Pathogen Informatics"/>
        </authorList>
    </citation>
    <scope>NUCLEOTIDE SEQUENCE [LARGE SCALE GENOMIC DNA]</scope>
</reference>